<dbReference type="PROSITE" id="PS50042">
    <property type="entry name" value="CNMP_BINDING_3"/>
    <property type="match status" value="1"/>
</dbReference>
<dbReference type="OrthoDB" id="292483at2759"/>
<dbReference type="Gene3D" id="2.60.120.10">
    <property type="entry name" value="Jelly Rolls"/>
    <property type="match status" value="1"/>
</dbReference>
<dbReference type="InterPro" id="IPR018490">
    <property type="entry name" value="cNMP-bd_dom_sf"/>
</dbReference>
<dbReference type="PANTHER" id="PTHR45689:SF5">
    <property type="entry name" value="I[[H]] CHANNEL, ISOFORM E"/>
    <property type="match status" value="1"/>
</dbReference>
<name>Q24DE6_TETTS</name>
<dbReference type="GO" id="GO:0005249">
    <property type="term" value="F:voltage-gated potassium channel activity"/>
    <property type="evidence" value="ECO:0007669"/>
    <property type="project" value="TreeGrafter"/>
</dbReference>
<dbReference type="InParanoid" id="Q24DE6"/>
<dbReference type="InterPro" id="IPR000595">
    <property type="entry name" value="cNMP-bd_dom"/>
</dbReference>
<protein>
    <submittedName>
        <fullName evidence="2">Cation channel family protein</fullName>
    </submittedName>
</protein>
<dbReference type="SUPFAM" id="SSF51206">
    <property type="entry name" value="cAMP-binding domain-like"/>
    <property type="match status" value="1"/>
</dbReference>
<dbReference type="Proteomes" id="UP000009168">
    <property type="component" value="Unassembled WGS sequence"/>
</dbReference>
<dbReference type="CDD" id="cd00038">
    <property type="entry name" value="CAP_ED"/>
    <property type="match status" value="1"/>
</dbReference>
<evidence type="ECO:0000313" key="2">
    <source>
        <dbReference type="EMBL" id="EAS05795.2"/>
    </source>
</evidence>
<accession>Q24DE6</accession>
<dbReference type="KEGG" id="tet:TTHERM_01262810"/>
<dbReference type="RefSeq" id="XP_001026040.2">
    <property type="nucleotide sequence ID" value="XM_001026040.2"/>
</dbReference>
<feature type="domain" description="Cyclic nucleotide-binding" evidence="1">
    <location>
        <begin position="1"/>
        <end position="90"/>
    </location>
</feature>
<dbReference type="GO" id="GO:0035725">
    <property type="term" value="P:sodium ion transmembrane transport"/>
    <property type="evidence" value="ECO:0007669"/>
    <property type="project" value="TreeGrafter"/>
</dbReference>
<proteinExistence type="predicted"/>
<dbReference type="Pfam" id="PF00027">
    <property type="entry name" value="cNMP_binding"/>
    <property type="match status" value="1"/>
</dbReference>
<dbReference type="EMBL" id="GG662329">
    <property type="protein sequence ID" value="EAS05795.2"/>
    <property type="molecule type" value="Genomic_DNA"/>
</dbReference>
<dbReference type="InterPro" id="IPR014710">
    <property type="entry name" value="RmlC-like_jellyroll"/>
</dbReference>
<dbReference type="AlphaFoldDB" id="Q24DE6"/>
<dbReference type="GO" id="GO:0098855">
    <property type="term" value="C:HCN channel complex"/>
    <property type="evidence" value="ECO:0007669"/>
    <property type="project" value="TreeGrafter"/>
</dbReference>
<reference evidence="3" key="1">
    <citation type="journal article" date="2006" name="PLoS Biol.">
        <title>Macronuclear genome sequence of the ciliate Tetrahymena thermophila, a model eukaryote.</title>
        <authorList>
            <person name="Eisen J.A."/>
            <person name="Coyne R.S."/>
            <person name="Wu M."/>
            <person name="Wu D."/>
            <person name="Thiagarajan M."/>
            <person name="Wortman J.R."/>
            <person name="Badger J.H."/>
            <person name="Ren Q."/>
            <person name="Amedeo P."/>
            <person name="Jones K.M."/>
            <person name="Tallon L.J."/>
            <person name="Delcher A.L."/>
            <person name="Salzberg S.L."/>
            <person name="Silva J.C."/>
            <person name="Haas B.J."/>
            <person name="Majoros W.H."/>
            <person name="Farzad M."/>
            <person name="Carlton J.M."/>
            <person name="Smith R.K. Jr."/>
            <person name="Garg J."/>
            <person name="Pearlman R.E."/>
            <person name="Karrer K.M."/>
            <person name="Sun L."/>
            <person name="Manning G."/>
            <person name="Elde N.C."/>
            <person name="Turkewitz A.P."/>
            <person name="Asai D.J."/>
            <person name="Wilkes D.E."/>
            <person name="Wang Y."/>
            <person name="Cai H."/>
            <person name="Collins K."/>
            <person name="Stewart B.A."/>
            <person name="Lee S.R."/>
            <person name="Wilamowska K."/>
            <person name="Weinberg Z."/>
            <person name="Ruzzo W.L."/>
            <person name="Wloga D."/>
            <person name="Gaertig J."/>
            <person name="Frankel J."/>
            <person name="Tsao C.-C."/>
            <person name="Gorovsky M.A."/>
            <person name="Keeling P.J."/>
            <person name="Waller R.F."/>
            <person name="Patron N.J."/>
            <person name="Cherry J.M."/>
            <person name="Stover N.A."/>
            <person name="Krieger C.J."/>
            <person name="del Toro C."/>
            <person name="Ryder H.F."/>
            <person name="Williamson S.C."/>
            <person name="Barbeau R.A."/>
            <person name="Hamilton E.P."/>
            <person name="Orias E."/>
        </authorList>
    </citation>
    <scope>NUCLEOTIDE SEQUENCE [LARGE SCALE GENOMIC DNA]</scope>
    <source>
        <strain evidence="3">SB210</strain>
    </source>
</reference>
<evidence type="ECO:0000313" key="3">
    <source>
        <dbReference type="Proteomes" id="UP000009168"/>
    </source>
</evidence>
<dbReference type="PANTHER" id="PTHR45689">
    <property type="entry name" value="I[[H]] CHANNEL, ISOFORM E"/>
    <property type="match status" value="1"/>
</dbReference>
<dbReference type="GeneID" id="7835484"/>
<dbReference type="eggNOG" id="KOG0498">
    <property type="taxonomic scope" value="Eukaryota"/>
</dbReference>
<sequence length="763" mass="89953">MKEQTYGPDEKIFSQGDLDYKFFFVMSGKVELEVSLNGSFSQQRILGQLKKGQQYGIHSLFSSEARKLTAKCLENTSILIIHKEDFIQILKEFRDDYEIYCMIKDKVSNNYEECDINCSSCQYKDHEITQCQLLQYKPRRELIINKVNYYQEQLYRDSSFVRRGLRSNFTLKHNQYIRQQLKNLRINILNKQFNNVVIKLQRKNEHLIEAIQDIGYDHDELFFNLVPEFFFYHNEIVMALDEEDFNKSSVYGSLYNQNQNLSIFNDQNIHFSKNYDVILDDQQFIDFETQQSNQANRNNKDFCNVLSNQKSLQLSGINEENLSENNYVKNQNSLGESNCSIGIHGTNIQNQVINSTSNHFIQNQTPILKHISQNYTNQMQVNLAQNSQKQNLYNLQSSNPYIPTSQFQIPEAPASPLLSYKNNNQTGIHQQQHAQQNQISISNHQQPVLLTQTSIKPLPIHNLQRESSLNKMLPYSPNNYQQSNRTIQVPSQSVADGTPQNQKNHIQNVNNFDNYSKIQLQKIQTENIQQENSFSMSPTKMKPIQSFDIIPNQSDSSHFQQQPQIQLQPDDQIKISFAQKEKRMQQNRKIKLKETQKPEKMVISNNRNIDQINEYKDQYVQEDEMFHRRSKRKITAYKDFQNDDEQIQRKSRRKITVFKDNLRLSIKEKKSEFLKESTQSIAQHLPFSESNAENNFIEEQILEKDIFVVMEFDIIHEFQHYFPQHNYSCIKFKNKQENIPDQIQSILQHTTNIVLKKNIKQIS</sequence>
<dbReference type="GO" id="GO:0003254">
    <property type="term" value="P:regulation of membrane depolarization"/>
    <property type="evidence" value="ECO:0007669"/>
    <property type="project" value="TreeGrafter"/>
</dbReference>
<keyword evidence="3" id="KW-1185">Reference proteome</keyword>
<dbReference type="InterPro" id="IPR051413">
    <property type="entry name" value="K/Na_HCN_channel"/>
</dbReference>
<evidence type="ECO:0000259" key="1">
    <source>
        <dbReference type="PROSITE" id="PS50042"/>
    </source>
</evidence>
<dbReference type="HOGENOM" id="CLU_263467_0_0_1"/>
<organism evidence="2 3">
    <name type="scientific">Tetrahymena thermophila (strain SB210)</name>
    <dbReference type="NCBI Taxonomy" id="312017"/>
    <lineage>
        <taxon>Eukaryota</taxon>
        <taxon>Sar</taxon>
        <taxon>Alveolata</taxon>
        <taxon>Ciliophora</taxon>
        <taxon>Intramacronucleata</taxon>
        <taxon>Oligohymenophorea</taxon>
        <taxon>Hymenostomatida</taxon>
        <taxon>Tetrahymenina</taxon>
        <taxon>Tetrahymenidae</taxon>
        <taxon>Tetrahymena</taxon>
    </lineage>
</organism>
<gene>
    <name evidence="2" type="ORF">TTHERM_01262810</name>
</gene>